<name>A0ACB8TX92_9APHY</name>
<organism evidence="1 2">
    <name type="scientific">Irpex rosettiformis</name>
    <dbReference type="NCBI Taxonomy" id="378272"/>
    <lineage>
        <taxon>Eukaryota</taxon>
        <taxon>Fungi</taxon>
        <taxon>Dikarya</taxon>
        <taxon>Basidiomycota</taxon>
        <taxon>Agaricomycotina</taxon>
        <taxon>Agaricomycetes</taxon>
        <taxon>Polyporales</taxon>
        <taxon>Irpicaceae</taxon>
        <taxon>Irpex</taxon>
    </lineage>
</organism>
<dbReference type="EMBL" id="MU274922">
    <property type="protein sequence ID" value="KAI0086672.1"/>
    <property type="molecule type" value="Genomic_DNA"/>
</dbReference>
<sequence>MPRKEDLLVVYNPVCGQSKAKVFFNDHVVPMLQGSGYDPDTLYETRHPGHAGEIIVDHLKKAHGPLNIVLGSGDGTLHEIVCALHDYAPDTQGQEINFALVPLGTANALYASIFPETAADLETDEVKLKSLHGFLTDPDFLPQSAFLQPKDFLTKDDFLPANAFIKKADFLTEKDFIQDDQRLSEKDFLPKEAFLTKDDLLKDEAFEITSEPLTKDAFLTEKDFIQDDRRLTKDDFLPKTAFLTKEDFLPKTAFPTKEDFIQDGRLLKDDDFLPKDVFDPKKSRYSPVRHLTLAKTTLLSKDGKKKEKTSISAVVTSTALHASILHDSEALRASHPGIERFKIAAQQNLTRWYHASVNLLPPKDSSVQIFDPSQNKFVPYQNPQQGGRATLQGPFAYFLSTVNVDRLEPAFRITSLFHSLPPDPDTNTLDVVIIRPLRDKSIREDSDYDRELFAKKSMAVLGAAYQDGKHVKLRYKDGEVVDDVEDGDVVVEYLRVGGWEWVPDEIDDAAHLVCADGEILQIDRHGKARCDALGSLDGYKLAVYT</sequence>
<evidence type="ECO:0000313" key="1">
    <source>
        <dbReference type="EMBL" id="KAI0086672.1"/>
    </source>
</evidence>
<gene>
    <name evidence="1" type="ORF">BDY19DRAFT_908095</name>
</gene>
<evidence type="ECO:0000313" key="2">
    <source>
        <dbReference type="Proteomes" id="UP001055072"/>
    </source>
</evidence>
<dbReference type="Proteomes" id="UP001055072">
    <property type="component" value="Unassembled WGS sequence"/>
</dbReference>
<keyword evidence="2" id="KW-1185">Reference proteome</keyword>
<reference evidence="1" key="1">
    <citation type="journal article" date="2021" name="Environ. Microbiol.">
        <title>Gene family expansions and transcriptome signatures uncover fungal adaptations to wood decay.</title>
        <authorList>
            <person name="Hage H."/>
            <person name="Miyauchi S."/>
            <person name="Viragh M."/>
            <person name="Drula E."/>
            <person name="Min B."/>
            <person name="Chaduli D."/>
            <person name="Navarro D."/>
            <person name="Favel A."/>
            <person name="Norest M."/>
            <person name="Lesage-Meessen L."/>
            <person name="Balint B."/>
            <person name="Merenyi Z."/>
            <person name="de Eugenio L."/>
            <person name="Morin E."/>
            <person name="Martinez A.T."/>
            <person name="Baldrian P."/>
            <person name="Stursova M."/>
            <person name="Martinez M.J."/>
            <person name="Novotny C."/>
            <person name="Magnuson J.K."/>
            <person name="Spatafora J.W."/>
            <person name="Maurice S."/>
            <person name="Pangilinan J."/>
            <person name="Andreopoulos W."/>
            <person name="LaButti K."/>
            <person name="Hundley H."/>
            <person name="Na H."/>
            <person name="Kuo A."/>
            <person name="Barry K."/>
            <person name="Lipzen A."/>
            <person name="Henrissat B."/>
            <person name="Riley R."/>
            <person name="Ahrendt S."/>
            <person name="Nagy L.G."/>
            <person name="Grigoriev I.V."/>
            <person name="Martin F."/>
            <person name="Rosso M.N."/>
        </authorList>
    </citation>
    <scope>NUCLEOTIDE SEQUENCE</scope>
    <source>
        <strain evidence="1">CBS 384.51</strain>
    </source>
</reference>
<protein>
    <submittedName>
        <fullName evidence="1">Uncharacterized protein</fullName>
    </submittedName>
</protein>
<proteinExistence type="predicted"/>
<accession>A0ACB8TX92</accession>
<comment type="caution">
    <text evidence="1">The sequence shown here is derived from an EMBL/GenBank/DDBJ whole genome shotgun (WGS) entry which is preliminary data.</text>
</comment>